<name>A0A0M3BVT5_ACIPI</name>
<dbReference type="AlphaFoldDB" id="A0A0M3BVT5"/>
<dbReference type="Proteomes" id="UP000660083">
    <property type="component" value="Unassembled WGS sequence"/>
</dbReference>
<dbReference type="EMBL" id="JAEFCT010000027">
    <property type="protein sequence ID" value="MBK1446749.1"/>
    <property type="molecule type" value="Genomic_DNA"/>
</dbReference>
<dbReference type="RefSeq" id="WP_000790976.1">
    <property type="nucleotide sequence ID" value="NZ_AP024798.1"/>
</dbReference>
<accession>A0A0M3BVT5</accession>
<reference evidence="1" key="1">
    <citation type="submission" date="2020-12" db="EMBL/GenBank/DDBJ databases">
        <authorList>
            <person name="Chopjitt P."/>
        </authorList>
    </citation>
    <scope>NUCLEOTIDE SEQUENCE</scope>
    <source>
        <strain evidence="1">AP1</strain>
    </source>
</reference>
<evidence type="ECO:0008006" key="3">
    <source>
        <dbReference type="Google" id="ProtNLM"/>
    </source>
</evidence>
<gene>
    <name evidence="1" type="ORF">JDA50_20375</name>
</gene>
<evidence type="ECO:0000313" key="1">
    <source>
        <dbReference type="EMBL" id="MBK1446749.1"/>
    </source>
</evidence>
<proteinExistence type="predicted"/>
<sequence length="87" mass="9811">MKNKILMGLVGVSILLVTGCSSDFEKGMKQSCRNTGGSRSFCSCFYDRMEEHYGEEKLEAIGMMQVRMPEDFEEVSFKSGQQCAHKL</sequence>
<accession>A0A1H8W9L4</accession>
<evidence type="ECO:0000313" key="2">
    <source>
        <dbReference type="Proteomes" id="UP000660083"/>
    </source>
</evidence>
<organism evidence="1 2">
    <name type="scientific">Acinetobacter pittii</name>
    <name type="common">Acinetobacter genomosp. 3</name>
    <dbReference type="NCBI Taxonomy" id="48296"/>
    <lineage>
        <taxon>Bacteria</taxon>
        <taxon>Pseudomonadati</taxon>
        <taxon>Pseudomonadota</taxon>
        <taxon>Gammaproteobacteria</taxon>
        <taxon>Moraxellales</taxon>
        <taxon>Moraxellaceae</taxon>
        <taxon>Acinetobacter</taxon>
        <taxon>Acinetobacter calcoaceticus/baumannii complex</taxon>
    </lineage>
</organism>
<comment type="caution">
    <text evidence="1">The sequence shown here is derived from an EMBL/GenBank/DDBJ whole genome shotgun (WGS) entry which is preliminary data.</text>
</comment>
<protein>
    <recommendedName>
        <fullName evidence="3">Lipoprotein</fullName>
    </recommendedName>
</protein>
<dbReference type="PROSITE" id="PS51257">
    <property type="entry name" value="PROKAR_LIPOPROTEIN"/>
    <property type="match status" value="1"/>
</dbReference>